<protein>
    <submittedName>
        <fullName evidence="3">Uncharacterized protein</fullName>
    </submittedName>
</protein>
<keyword evidence="2" id="KW-0472">Membrane</keyword>
<dbReference type="EMBL" id="KZ613468">
    <property type="protein sequence ID" value="PMD26169.1"/>
    <property type="molecule type" value="Genomic_DNA"/>
</dbReference>
<feature type="compositionally biased region" description="Basic and acidic residues" evidence="1">
    <location>
        <begin position="92"/>
        <end position="110"/>
    </location>
</feature>
<keyword evidence="2" id="KW-1133">Transmembrane helix</keyword>
<dbReference type="OrthoDB" id="10407808at2759"/>
<keyword evidence="2" id="KW-0812">Transmembrane</keyword>
<evidence type="ECO:0000313" key="4">
    <source>
        <dbReference type="Proteomes" id="UP000235672"/>
    </source>
</evidence>
<gene>
    <name evidence="3" type="ORF">NA56DRAFT_732994</name>
</gene>
<name>A0A2J6QIT1_9HELO</name>
<dbReference type="AlphaFoldDB" id="A0A2J6QIT1"/>
<proteinExistence type="predicted"/>
<keyword evidence="4" id="KW-1185">Reference proteome</keyword>
<sequence length="110" mass="11693">MAASLRNQTLTLSAAIPFTATATPSPTSANKSPQWDAVAVYGFVFGFLAVLLAVPGTYLAIIALKKHRKHEARQGAMNDVEPGIEAQSSGLEDQRIEPDGVNGLDRDVDN</sequence>
<evidence type="ECO:0000256" key="2">
    <source>
        <dbReference type="SAM" id="Phobius"/>
    </source>
</evidence>
<feature type="transmembrane region" description="Helical" evidence="2">
    <location>
        <begin position="39"/>
        <end position="64"/>
    </location>
</feature>
<feature type="region of interest" description="Disordered" evidence="1">
    <location>
        <begin position="73"/>
        <end position="110"/>
    </location>
</feature>
<accession>A0A2J6QIT1</accession>
<organism evidence="3 4">
    <name type="scientific">Hyaloscypha hepaticicola</name>
    <dbReference type="NCBI Taxonomy" id="2082293"/>
    <lineage>
        <taxon>Eukaryota</taxon>
        <taxon>Fungi</taxon>
        <taxon>Dikarya</taxon>
        <taxon>Ascomycota</taxon>
        <taxon>Pezizomycotina</taxon>
        <taxon>Leotiomycetes</taxon>
        <taxon>Helotiales</taxon>
        <taxon>Hyaloscyphaceae</taxon>
        <taxon>Hyaloscypha</taxon>
    </lineage>
</organism>
<reference evidence="3 4" key="1">
    <citation type="submission" date="2016-05" db="EMBL/GenBank/DDBJ databases">
        <title>A degradative enzymes factory behind the ericoid mycorrhizal symbiosis.</title>
        <authorList>
            <consortium name="DOE Joint Genome Institute"/>
            <person name="Martino E."/>
            <person name="Morin E."/>
            <person name="Grelet G."/>
            <person name="Kuo A."/>
            <person name="Kohler A."/>
            <person name="Daghino S."/>
            <person name="Barry K."/>
            <person name="Choi C."/>
            <person name="Cichocki N."/>
            <person name="Clum A."/>
            <person name="Copeland A."/>
            <person name="Hainaut M."/>
            <person name="Haridas S."/>
            <person name="Labutti K."/>
            <person name="Lindquist E."/>
            <person name="Lipzen A."/>
            <person name="Khouja H.-R."/>
            <person name="Murat C."/>
            <person name="Ohm R."/>
            <person name="Olson A."/>
            <person name="Spatafora J."/>
            <person name="Veneault-Fourrey C."/>
            <person name="Henrissat B."/>
            <person name="Grigoriev I."/>
            <person name="Martin F."/>
            <person name="Perotto S."/>
        </authorList>
    </citation>
    <scope>NUCLEOTIDE SEQUENCE [LARGE SCALE GENOMIC DNA]</scope>
    <source>
        <strain evidence="3 4">UAMH 7357</strain>
    </source>
</reference>
<evidence type="ECO:0000256" key="1">
    <source>
        <dbReference type="SAM" id="MobiDB-lite"/>
    </source>
</evidence>
<evidence type="ECO:0000313" key="3">
    <source>
        <dbReference type="EMBL" id="PMD26169.1"/>
    </source>
</evidence>
<dbReference type="Proteomes" id="UP000235672">
    <property type="component" value="Unassembled WGS sequence"/>
</dbReference>